<dbReference type="EMBL" id="JADBJN010000002">
    <property type="protein sequence ID" value="KAG5674968.1"/>
    <property type="molecule type" value="Genomic_DNA"/>
</dbReference>
<evidence type="ECO:0000313" key="1">
    <source>
        <dbReference type="EMBL" id="KAG5674968.1"/>
    </source>
</evidence>
<proteinExistence type="predicted"/>
<gene>
    <name evidence="1" type="ORF">PVAND_004912</name>
</gene>
<organism evidence="1 2">
    <name type="scientific">Polypedilum vanderplanki</name>
    <name type="common">Sleeping chironomid midge</name>
    <dbReference type="NCBI Taxonomy" id="319348"/>
    <lineage>
        <taxon>Eukaryota</taxon>
        <taxon>Metazoa</taxon>
        <taxon>Ecdysozoa</taxon>
        <taxon>Arthropoda</taxon>
        <taxon>Hexapoda</taxon>
        <taxon>Insecta</taxon>
        <taxon>Pterygota</taxon>
        <taxon>Neoptera</taxon>
        <taxon>Endopterygota</taxon>
        <taxon>Diptera</taxon>
        <taxon>Nematocera</taxon>
        <taxon>Chironomoidea</taxon>
        <taxon>Chironomidae</taxon>
        <taxon>Chironominae</taxon>
        <taxon>Polypedilum</taxon>
        <taxon>Polypedilum</taxon>
    </lineage>
</organism>
<evidence type="ECO:0000313" key="2">
    <source>
        <dbReference type="Proteomes" id="UP001107558"/>
    </source>
</evidence>
<reference evidence="1" key="1">
    <citation type="submission" date="2021-03" db="EMBL/GenBank/DDBJ databases">
        <title>Chromosome level genome of the anhydrobiotic midge Polypedilum vanderplanki.</title>
        <authorList>
            <person name="Yoshida Y."/>
            <person name="Kikawada T."/>
            <person name="Gusev O."/>
        </authorList>
    </citation>
    <scope>NUCLEOTIDE SEQUENCE</scope>
    <source>
        <strain evidence="1">NIAS01</strain>
        <tissue evidence="1">Whole body or cell culture</tissue>
    </source>
</reference>
<dbReference type="Proteomes" id="UP001107558">
    <property type="component" value="Chromosome 2"/>
</dbReference>
<dbReference type="AlphaFoldDB" id="A0A9J6BZ61"/>
<keyword evidence="2" id="KW-1185">Reference proteome</keyword>
<protein>
    <submittedName>
        <fullName evidence="1">Uncharacterized protein</fullName>
    </submittedName>
</protein>
<sequence>MDIVKFKKVLDLFSTHFVKIDTDMDNIFKLDEQKFEEYKELARNLVSTKKKMKQSKKIEMFCQMTPILTKSSTERKGKRKIFDDIRNISKDESNHSLLKFNKMPKFNVNSNESDIEEKNVPKWCNHYKKAALYQTYTNIDLCATLFLAKPDNHIF</sequence>
<comment type="caution">
    <text evidence="1">The sequence shown here is derived from an EMBL/GenBank/DDBJ whole genome shotgun (WGS) entry which is preliminary data.</text>
</comment>
<name>A0A9J6BZ61_POLVA</name>
<accession>A0A9J6BZ61</accession>